<dbReference type="FunFam" id="3.40.50.300:FF:000006">
    <property type="entry name" value="DNA-binding transcriptional regulator NtrC"/>
    <property type="match status" value="1"/>
</dbReference>
<dbReference type="PROSITE" id="PS00688">
    <property type="entry name" value="SIGMA54_INTERACT_3"/>
    <property type="match status" value="1"/>
</dbReference>
<dbReference type="PROSITE" id="PS00675">
    <property type="entry name" value="SIGMA54_INTERACT_1"/>
    <property type="match status" value="1"/>
</dbReference>
<evidence type="ECO:0000256" key="5">
    <source>
        <dbReference type="ARBA" id="ARBA00023163"/>
    </source>
</evidence>
<keyword evidence="1" id="KW-0547">Nucleotide-binding</keyword>
<dbReference type="PANTHER" id="PTHR32071:SF117">
    <property type="entry name" value="PTS-DEPENDENT DIHYDROXYACETONE KINASE OPERON REGULATORY PROTEIN-RELATED"/>
    <property type="match status" value="1"/>
</dbReference>
<dbReference type="InterPro" id="IPR002078">
    <property type="entry name" value="Sigma_54_int"/>
</dbReference>
<evidence type="ECO:0000313" key="8">
    <source>
        <dbReference type="Proteomes" id="UP000425960"/>
    </source>
</evidence>
<dbReference type="InterPro" id="IPR025943">
    <property type="entry name" value="Sigma_54_int_dom_ATP-bd_2"/>
</dbReference>
<dbReference type="Gene3D" id="1.10.8.60">
    <property type="match status" value="1"/>
</dbReference>
<dbReference type="InterPro" id="IPR058031">
    <property type="entry name" value="AAA_lid_NorR"/>
</dbReference>
<feature type="domain" description="Sigma-54 factor interaction" evidence="6">
    <location>
        <begin position="112"/>
        <end position="342"/>
    </location>
</feature>
<keyword evidence="3" id="KW-0805">Transcription regulation</keyword>
<dbReference type="PROSITE" id="PS50045">
    <property type="entry name" value="SIGMA54_INTERACT_4"/>
    <property type="match status" value="1"/>
</dbReference>
<dbReference type="KEGG" id="dov:DSCO28_32500"/>
<proteinExistence type="predicted"/>
<evidence type="ECO:0000256" key="1">
    <source>
        <dbReference type="ARBA" id="ARBA00022741"/>
    </source>
</evidence>
<protein>
    <submittedName>
        <fullName evidence="7">ATPase AAA</fullName>
    </submittedName>
</protein>
<gene>
    <name evidence="7" type="ORF">DSCO28_32500</name>
</gene>
<evidence type="ECO:0000256" key="3">
    <source>
        <dbReference type="ARBA" id="ARBA00023015"/>
    </source>
</evidence>
<dbReference type="PROSITE" id="PS00676">
    <property type="entry name" value="SIGMA54_INTERACT_2"/>
    <property type="match status" value="1"/>
</dbReference>
<dbReference type="Proteomes" id="UP000425960">
    <property type="component" value="Chromosome"/>
</dbReference>
<evidence type="ECO:0000256" key="2">
    <source>
        <dbReference type="ARBA" id="ARBA00022840"/>
    </source>
</evidence>
<evidence type="ECO:0000259" key="6">
    <source>
        <dbReference type="PROSITE" id="PS50045"/>
    </source>
</evidence>
<dbReference type="InterPro" id="IPR025662">
    <property type="entry name" value="Sigma_54_int_dom_ATP-bd_1"/>
</dbReference>
<keyword evidence="2" id="KW-0067">ATP-binding</keyword>
<name>A0A5K7ZMC5_9BACT</name>
<dbReference type="SUPFAM" id="SSF52540">
    <property type="entry name" value="P-loop containing nucleoside triphosphate hydrolases"/>
    <property type="match status" value="1"/>
</dbReference>
<dbReference type="GO" id="GO:0005524">
    <property type="term" value="F:ATP binding"/>
    <property type="evidence" value="ECO:0007669"/>
    <property type="project" value="UniProtKB-KW"/>
</dbReference>
<dbReference type="Pfam" id="PF25601">
    <property type="entry name" value="AAA_lid_14"/>
    <property type="match status" value="1"/>
</dbReference>
<dbReference type="Gene3D" id="3.40.50.300">
    <property type="entry name" value="P-loop containing nucleotide triphosphate hydrolases"/>
    <property type="match status" value="1"/>
</dbReference>
<keyword evidence="5" id="KW-0804">Transcription</keyword>
<dbReference type="PANTHER" id="PTHR32071">
    <property type="entry name" value="TRANSCRIPTIONAL REGULATORY PROTEIN"/>
    <property type="match status" value="1"/>
</dbReference>
<dbReference type="InterPro" id="IPR003593">
    <property type="entry name" value="AAA+_ATPase"/>
</dbReference>
<sequence>MNKNQIQIINDINNEGEPKRSLFSILWPENTSHLSMELWLEKTRLGLFHLFVEGKNRYDQSHADLLSLLHEPFAIAISNILQHQEILRLKDILTDDNNYLRKQMMQITGDTVIGAEFGLRGVMEMVQQVALLNSPVLLLGETGVGKEVIANAIHYSSKRKNNSFIRVNCGAIPENLIDSELFGHEKGAFTGAISSKRGRFERANNGTIFLDEVGELPPAAQVRLLRVLQQHEIERVGGTETIPVNVRIISATHQNLEAMVKSGTFREDLFYRLNVFPITIPPLRHRVDDIPALISHFLEHKSRELGIDNLPIISKETMEEIQSYYWPGNVRELENFVERTLIQGGIENKIDQLPFSKTVAPENYIGTPSLRPATDRMLSMDEAVTAHILKALSQTGGRIEGGKGAARLLKINPSTLRGRMRKLGIPCGKKGLATRIMNFGKRQS</sequence>
<evidence type="ECO:0000313" key="7">
    <source>
        <dbReference type="EMBL" id="BBO82684.1"/>
    </source>
</evidence>
<dbReference type="AlphaFoldDB" id="A0A5K7ZMC5"/>
<reference evidence="7 8" key="1">
    <citation type="submission" date="2019-11" db="EMBL/GenBank/DDBJ databases">
        <title>Comparative genomics of hydrocarbon-degrading Desulfosarcina strains.</title>
        <authorList>
            <person name="Watanabe M."/>
            <person name="Kojima H."/>
            <person name="Fukui M."/>
        </authorList>
    </citation>
    <scope>NUCLEOTIDE SEQUENCE [LARGE SCALE GENOMIC DNA]</scope>
    <source>
        <strain evidence="7 8">28bB2T</strain>
    </source>
</reference>
<dbReference type="Pfam" id="PF00158">
    <property type="entry name" value="Sigma54_activat"/>
    <property type="match status" value="1"/>
</dbReference>
<dbReference type="EMBL" id="AP021876">
    <property type="protein sequence ID" value="BBO82684.1"/>
    <property type="molecule type" value="Genomic_DNA"/>
</dbReference>
<dbReference type="CDD" id="cd00009">
    <property type="entry name" value="AAA"/>
    <property type="match status" value="1"/>
</dbReference>
<accession>A0A5K7ZMC5</accession>
<dbReference type="SMART" id="SM00382">
    <property type="entry name" value="AAA"/>
    <property type="match status" value="1"/>
</dbReference>
<dbReference type="GO" id="GO:0006355">
    <property type="term" value="P:regulation of DNA-templated transcription"/>
    <property type="evidence" value="ECO:0007669"/>
    <property type="project" value="InterPro"/>
</dbReference>
<dbReference type="GO" id="GO:0003677">
    <property type="term" value="F:DNA binding"/>
    <property type="evidence" value="ECO:0007669"/>
    <property type="project" value="UniProtKB-KW"/>
</dbReference>
<dbReference type="InterPro" id="IPR027417">
    <property type="entry name" value="P-loop_NTPase"/>
</dbReference>
<dbReference type="InterPro" id="IPR025944">
    <property type="entry name" value="Sigma_54_int_dom_CS"/>
</dbReference>
<organism evidence="7 8">
    <name type="scientific">Desulfosarcina ovata subsp. sediminis</name>
    <dbReference type="NCBI Taxonomy" id="885957"/>
    <lineage>
        <taxon>Bacteria</taxon>
        <taxon>Pseudomonadati</taxon>
        <taxon>Thermodesulfobacteriota</taxon>
        <taxon>Desulfobacteria</taxon>
        <taxon>Desulfobacterales</taxon>
        <taxon>Desulfosarcinaceae</taxon>
        <taxon>Desulfosarcina</taxon>
    </lineage>
</organism>
<keyword evidence="4" id="KW-0238">DNA-binding</keyword>
<dbReference type="Gene3D" id="1.10.10.60">
    <property type="entry name" value="Homeodomain-like"/>
    <property type="match status" value="1"/>
</dbReference>
<evidence type="ECO:0000256" key="4">
    <source>
        <dbReference type="ARBA" id="ARBA00023125"/>
    </source>
</evidence>